<dbReference type="SUPFAM" id="SSF52540">
    <property type="entry name" value="P-loop containing nucleoside triphosphate hydrolases"/>
    <property type="match status" value="1"/>
</dbReference>
<dbReference type="KEGG" id="psn:Pedsa_1885"/>
<dbReference type="GO" id="GO:0009035">
    <property type="term" value="F:type I site-specific deoxyribonuclease activity"/>
    <property type="evidence" value="ECO:0007669"/>
    <property type="project" value="UniProtKB-EC"/>
</dbReference>
<protein>
    <recommendedName>
        <fullName evidence="1">Helicase ATP-binding domain-containing protein</fullName>
    </recommendedName>
</protein>
<dbReference type="InterPro" id="IPR040980">
    <property type="entry name" value="SWI2_SNF2"/>
</dbReference>
<gene>
    <name evidence="2" type="ordered locus">Pedsa_1885</name>
</gene>
<dbReference type="HOGENOM" id="CLU_010804_0_0_10"/>
<organism evidence="2 3">
    <name type="scientific">Pseudopedobacter saltans (strain ATCC 51119 / DSM 12145 / JCM 21818 / CCUG 39354 / LMG 10337 / NBRC 100064 / NCIMB 13643)</name>
    <name type="common">Pedobacter saltans</name>
    <dbReference type="NCBI Taxonomy" id="762903"/>
    <lineage>
        <taxon>Bacteria</taxon>
        <taxon>Pseudomonadati</taxon>
        <taxon>Bacteroidota</taxon>
        <taxon>Sphingobacteriia</taxon>
        <taxon>Sphingobacteriales</taxon>
        <taxon>Sphingobacteriaceae</taxon>
        <taxon>Pseudopedobacter</taxon>
    </lineage>
</organism>
<reference evidence="3" key="2">
    <citation type="submission" date="2011-02" db="EMBL/GenBank/DDBJ databases">
        <title>The complete genome of Pedobacter saltans DSM 12145.</title>
        <authorList>
            <consortium name="US DOE Joint Genome Institute (JGI-PGF)"/>
            <person name="Lucas S."/>
            <person name="Copeland A."/>
            <person name="Lapidus A."/>
            <person name="Bruce D."/>
            <person name="Goodwin L."/>
            <person name="Pitluck S."/>
            <person name="Kyrpides N."/>
            <person name="Mavromatis K."/>
            <person name="Pagani I."/>
            <person name="Ivanova N."/>
            <person name="Ovchinnikova G."/>
            <person name="Lu M."/>
            <person name="Detter J.C."/>
            <person name="Han C."/>
            <person name="Land M."/>
            <person name="Hauser L."/>
            <person name="Markowitz V."/>
            <person name="Cheng J.-F."/>
            <person name="Hugenholtz P."/>
            <person name="Woyke T."/>
            <person name="Wu D."/>
            <person name="Tindall B."/>
            <person name="Pomrenke H.G."/>
            <person name="Brambilla E."/>
            <person name="Klenk H.-P."/>
            <person name="Eisen J.A."/>
        </authorList>
    </citation>
    <scope>NUCLEOTIDE SEQUENCE [LARGE SCALE GENOMIC DNA]</scope>
    <source>
        <strain evidence="3">ATCC 51119 / DSM 12145 / JCM 21818 / LMG 10337 / NBRC 100064 / NCIMB 13643</strain>
    </source>
</reference>
<dbReference type="PANTHER" id="PTHR42927:SF1">
    <property type="entry name" value="HELICASE SUPERFAMILY 1 AND 2 DOMAIN-CONTAINING PROTEIN"/>
    <property type="match status" value="1"/>
</dbReference>
<evidence type="ECO:0000313" key="3">
    <source>
        <dbReference type="Proteomes" id="UP000000310"/>
    </source>
</evidence>
<dbReference type="SMART" id="SM00487">
    <property type="entry name" value="DEXDc"/>
    <property type="match status" value="1"/>
</dbReference>
<dbReference type="PANTHER" id="PTHR42927">
    <property type="entry name" value="HELICASE SUPERFAMILY 1 AND 2 DOMAIN-CONTAINING PROTEIN"/>
    <property type="match status" value="1"/>
</dbReference>
<name>F0S989_PSESL</name>
<feature type="domain" description="Helicase ATP-binding" evidence="1">
    <location>
        <begin position="306"/>
        <end position="511"/>
    </location>
</feature>
<reference evidence="2 3" key="1">
    <citation type="journal article" date="2011" name="Stand. Genomic Sci.">
        <title>Complete genome sequence of the gliding, heparinolytic Pedobacter saltans type strain (113).</title>
        <authorList>
            <person name="Liolios K."/>
            <person name="Sikorski J."/>
            <person name="Lu M."/>
            <person name="Nolan M."/>
            <person name="Lapidus A."/>
            <person name="Lucas S."/>
            <person name="Hammon N."/>
            <person name="Deshpande S."/>
            <person name="Cheng J.F."/>
            <person name="Tapia R."/>
            <person name="Han C."/>
            <person name="Goodwin L."/>
            <person name="Pitluck S."/>
            <person name="Huntemann M."/>
            <person name="Ivanova N."/>
            <person name="Pagani I."/>
            <person name="Mavromatis K."/>
            <person name="Ovchinikova G."/>
            <person name="Pati A."/>
            <person name="Chen A."/>
            <person name="Palaniappan K."/>
            <person name="Land M."/>
            <person name="Hauser L."/>
            <person name="Brambilla E.M."/>
            <person name="Kotsyurbenko O."/>
            <person name="Rohde M."/>
            <person name="Tindall B.J."/>
            <person name="Abt B."/>
            <person name="Goker M."/>
            <person name="Detter J.C."/>
            <person name="Woyke T."/>
            <person name="Bristow J."/>
            <person name="Eisen J.A."/>
            <person name="Markowitz V."/>
            <person name="Hugenholtz P."/>
            <person name="Klenk H.P."/>
            <person name="Kyrpides N.C."/>
        </authorList>
    </citation>
    <scope>NUCLEOTIDE SEQUENCE [LARGE SCALE GENOMIC DNA]</scope>
    <source>
        <strain evidence="3">ATCC 51119 / DSM 12145 / JCM 21818 / LMG 10337 / NBRC 100064 / NCIMB 13643</strain>
    </source>
</reference>
<dbReference type="Gene3D" id="3.90.1570.50">
    <property type="match status" value="1"/>
</dbReference>
<evidence type="ECO:0000259" key="1">
    <source>
        <dbReference type="PROSITE" id="PS51192"/>
    </source>
</evidence>
<dbReference type="Proteomes" id="UP000000310">
    <property type="component" value="Chromosome"/>
</dbReference>
<dbReference type="InterPro" id="IPR007409">
    <property type="entry name" value="Restrct_endonuc_type1_HsdR_N"/>
</dbReference>
<sequence>MSTNTKEIGFEIHFTNYLTDTTHGNGYTLRHRTNFDKEYLVDQELLFQFLEATQPKAVAALEKSTGGDYKRTMLKEINRTLSQIRFARGMAVGGIINLLRKELVVNNIKFRLFYDKPNQTLNQELVALYQQNIFSVMRQVPYSKLNNNTLDMVVFINGLPIISFELKNEFTHQTVKDAIKQYKQDRDPKEPLFKLGRMLVHFAVDTELVYMTTHLKGESSYFLPFNKGNNNGAGNPENGGIKVDYLWKDILRKDTLTEIIQNYVQLFEEEGEKINKDGTFEKTKSQKLIFPRFHQLDAVRELLADAKQNGTGQKYLIQHSAGSGKSNSISWLAHQLASLYNTDNKNVFDSIIIVTDRKVLDSQIQKNVLQFEKTKGLVEPITDGSRQLKEALKDGKKIIISTIQKFPVIAAEMGELATNNFAIIIDEAHSSTSGNTLRKLNEALYKELTEETDEDEQTVEDDNAESNDALLQMIAKSRKLLDNASYFAFTATPKNKTLQLFGKPYEVGDQTKYEAFHLYSMKQAIEERFIEDVLKSYTTYNSFYSLYKKAEDDPKFDKQRAQKKLKQYVESHPASIDKKTKIIINHFIENVIHQRKINGLAKAMVVTSSRKNAVLYKHAFDKYLAENNLPFKSIVAFSGDIDGETEASLNHFSSGLIADEFKKPEYRFLIVASKFQTGFDQPLLHTMYVDKKLGGVNAVQTLSRLNRTTAGKDDTFVLDFANTVEEIENSFKPFYETTILADKTDHHKLFDLQSILDTYQIYEQEDVYAFTSAIIKNKPLDTVHGLLNKAVKEFNEVLSEEEQEDFRVKCKSFVRLYVFLSQIVPFESGYLESLYVYLNHLQNKIQRPVGEDLSKGVLDSIDMDSVKYRLLQTDRIYLQQGDELKPIPTEVKGGVLEPELEYLSEIVSEFNTRFGTEFTNEDKVRKLADELVKDVAQDQAFIDAYSYSDEQNAKITFDTILQQKLMEHIDSNFEVFKEFNDNPEFRSFFANTLYKMMANSFQNFNTQR</sequence>
<dbReference type="Pfam" id="PF22679">
    <property type="entry name" value="T1R_D3-like"/>
    <property type="match status" value="1"/>
</dbReference>
<dbReference type="GO" id="GO:0009307">
    <property type="term" value="P:DNA restriction-modification system"/>
    <property type="evidence" value="ECO:0007669"/>
    <property type="project" value="UniProtKB-KW"/>
</dbReference>
<dbReference type="RefSeq" id="WP_013632926.1">
    <property type="nucleotide sequence ID" value="NC_015177.1"/>
</dbReference>
<dbReference type="AlphaFoldDB" id="F0S989"/>
<dbReference type="GO" id="GO:0005524">
    <property type="term" value="F:ATP binding"/>
    <property type="evidence" value="ECO:0007669"/>
    <property type="project" value="UniProtKB-KW"/>
</dbReference>
<accession>F0S989</accession>
<dbReference type="InterPro" id="IPR027417">
    <property type="entry name" value="P-loop_NTPase"/>
</dbReference>
<evidence type="ECO:0000313" key="2">
    <source>
        <dbReference type="EMBL" id="ADY52439.1"/>
    </source>
</evidence>
<dbReference type="REBASE" id="33822">
    <property type="entry name" value="Psa12145ORF1889P"/>
</dbReference>
<proteinExistence type="predicted"/>
<dbReference type="Gene3D" id="3.40.50.300">
    <property type="entry name" value="P-loop containing nucleotide triphosphate hydrolases"/>
    <property type="match status" value="3"/>
</dbReference>
<dbReference type="Pfam" id="PF04313">
    <property type="entry name" value="HSDR_N"/>
    <property type="match status" value="1"/>
</dbReference>
<dbReference type="InterPro" id="IPR055180">
    <property type="entry name" value="HsdR_RecA-like_helicase_dom_2"/>
</dbReference>
<dbReference type="STRING" id="762903.Pedsa_1885"/>
<dbReference type="eggNOG" id="COG0610">
    <property type="taxonomic scope" value="Bacteria"/>
</dbReference>
<dbReference type="InterPro" id="IPR014001">
    <property type="entry name" value="Helicase_ATP-bd"/>
</dbReference>
<dbReference type="OrthoDB" id="9758243at2"/>
<keyword evidence="3" id="KW-1185">Reference proteome</keyword>
<dbReference type="PROSITE" id="PS51192">
    <property type="entry name" value="HELICASE_ATP_BIND_1"/>
    <property type="match status" value="1"/>
</dbReference>
<dbReference type="Pfam" id="PF18766">
    <property type="entry name" value="SWI2_SNF2"/>
    <property type="match status" value="1"/>
</dbReference>
<dbReference type="GO" id="GO:0003677">
    <property type="term" value="F:DNA binding"/>
    <property type="evidence" value="ECO:0007669"/>
    <property type="project" value="UniProtKB-KW"/>
</dbReference>
<dbReference type="EMBL" id="CP002545">
    <property type="protein sequence ID" value="ADY52439.1"/>
    <property type="molecule type" value="Genomic_DNA"/>
</dbReference>